<evidence type="ECO:0000256" key="3">
    <source>
        <dbReference type="ARBA" id="ARBA00023015"/>
    </source>
</evidence>
<dbReference type="FunFam" id="3.40.50.300:FF:000006">
    <property type="entry name" value="DNA-binding transcriptional regulator NtrC"/>
    <property type="match status" value="1"/>
</dbReference>
<dbReference type="STRING" id="869212.Turpa_1274"/>
<keyword evidence="1" id="KW-0547">Nucleotide-binding</keyword>
<evidence type="ECO:0000256" key="4">
    <source>
        <dbReference type="ARBA" id="ARBA00023125"/>
    </source>
</evidence>
<dbReference type="InterPro" id="IPR025944">
    <property type="entry name" value="Sigma_54_int_dom_CS"/>
</dbReference>
<dbReference type="Pfam" id="PF00158">
    <property type="entry name" value="Sigma54_activat"/>
    <property type="match status" value="1"/>
</dbReference>
<dbReference type="PROSITE" id="PS00688">
    <property type="entry name" value="SIGMA54_INTERACT_3"/>
    <property type="match status" value="1"/>
</dbReference>
<dbReference type="InterPro" id="IPR025662">
    <property type="entry name" value="Sigma_54_int_dom_ATP-bd_1"/>
</dbReference>
<dbReference type="Proteomes" id="UP000006048">
    <property type="component" value="Chromosome"/>
</dbReference>
<dbReference type="InterPro" id="IPR025943">
    <property type="entry name" value="Sigma_54_int_dom_ATP-bd_2"/>
</dbReference>
<dbReference type="GO" id="GO:0006355">
    <property type="term" value="P:regulation of DNA-templated transcription"/>
    <property type="evidence" value="ECO:0007669"/>
    <property type="project" value="InterPro"/>
</dbReference>
<dbReference type="PROSITE" id="PS00676">
    <property type="entry name" value="SIGMA54_INTERACT_2"/>
    <property type="match status" value="1"/>
</dbReference>
<accession>I4B3R5</accession>
<dbReference type="InterPro" id="IPR002197">
    <property type="entry name" value="HTH_Fis"/>
</dbReference>
<dbReference type="Pfam" id="PF13185">
    <property type="entry name" value="GAF_2"/>
    <property type="match status" value="1"/>
</dbReference>
<dbReference type="InterPro" id="IPR029016">
    <property type="entry name" value="GAF-like_dom_sf"/>
</dbReference>
<dbReference type="SUPFAM" id="SSF46689">
    <property type="entry name" value="Homeodomain-like"/>
    <property type="match status" value="1"/>
</dbReference>
<dbReference type="SUPFAM" id="SSF55781">
    <property type="entry name" value="GAF domain-like"/>
    <property type="match status" value="2"/>
</dbReference>
<dbReference type="InterPro" id="IPR058031">
    <property type="entry name" value="AAA_lid_NorR"/>
</dbReference>
<dbReference type="Gene3D" id="3.30.450.40">
    <property type="match status" value="2"/>
</dbReference>
<evidence type="ECO:0000256" key="5">
    <source>
        <dbReference type="ARBA" id="ARBA00023163"/>
    </source>
</evidence>
<dbReference type="PROSITE" id="PS50045">
    <property type="entry name" value="SIGMA54_INTERACT_4"/>
    <property type="match status" value="1"/>
</dbReference>
<organism evidence="7 8">
    <name type="scientific">Turneriella parva (strain ATCC BAA-1111 / DSM 21527 / NCTC 11395 / H)</name>
    <name type="common">Leptospira parva</name>
    <dbReference type="NCBI Taxonomy" id="869212"/>
    <lineage>
        <taxon>Bacteria</taxon>
        <taxon>Pseudomonadati</taxon>
        <taxon>Spirochaetota</taxon>
        <taxon>Spirochaetia</taxon>
        <taxon>Leptospirales</taxon>
        <taxon>Leptospiraceae</taxon>
        <taxon>Turneriella</taxon>
    </lineage>
</organism>
<protein>
    <submittedName>
        <fullName evidence="7">Transcriptional regulator, NifA subfamily, Fis Family</fullName>
    </submittedName>
</protein>
<gene>
    <name evidence="7" type="ordered locus">Turpa_1274</name>
</gene>
<dbReference type="Gene3D" id="1.10.8.60">
    <property type="match status" value="1"/>
</dbReference>
<name>I4B3R5_TURPD</name>
<dbReference type="SUPFAM" id="SSF52540">
    <property type="entry name" value="P-loop containing nucleoside triphosphate hydrolases"/>
    <property type="match status" value="1"/>
</dbReference>
<evidence type="ECO:0000259" key="6">
    <source>
        <dbReference type="PROSITE" id="PS50045"/>
    </source>
</evidence>
<feature type="domain" description="Sigma-54 factor interaction" evidence="6">
    <location>
        <begin position="371"/>
        <end position="600"/>
    </location>
</feature>
<dbReference type="GO" id="GO:0005524">
    <property type="term" value="F:ATP binding"/>
    <property type="evidence" value="ECO:0007669"/>
    <property type="project" value="UniProtKB-KW"/>
</dbReference>
<dbReference type="Gene3D" id="3.40.50.300">
    <property type="entry name" value="P-loop containing nucleotide triphosphate hydrolases"/>
    <property type="match status" value="1"/>
</dbReference>
<dbReference type="CDD" id="cd00009">
    <property type="entry name" value="AAA"/>
    <property type="match status" value="1"/>
</dbReference>
<dbReference type="Pfam" id="PF25601">
    <property type="entry name" value="AAA_lid_14"/>
    <property type="match status" value="1"/>
</dbReference>
<evidence type="ECO:0000256" key="1">
    <source>
        <dbReference type="ARBA" id="ARBA00022741"/>
    </source>
</evidence>
<keyword evidence="8" id="KW-1185">Reference proteome</keyword>
<dbReference type="SMART" id="SM00382">
    <property type="entry name" value="AAA"/>
    <property type="match status" value="1"/>
</dbReference>
<reference evidence="7 8" key="1">
    <citation type="submission" date="2012-06" db="EMBL/GenBank/DDBJ databases">
        <title>The complete chromosome of genome of Turneriella parva DSM 21527.</title>
        <authorList>
            <consortium name="US DOE Joint Genome Institute (JGI-PGF)"/>
            <person name="Lucas S."/>
            <person name="Han J."/>
            <person name="Lapidus A."/>
            <person name="Bruce D."/>
            <person name="Goodwin L."/>
            <person name="Pitluck S."/>
            <person name="Peters L."/>
            <person name="Kyrpides N."/>
            <person name="Mavromatis K."/>
            <person name="Ivanova N."/>
            <person name="Mikhailova N."/>
            <person name="Chertkov O."/>
            <person name="Detter J.C."/>
            <person name="Tapia R."/>
            <person name="Han C."/>
            <person name="Land M."/>
            <person name="Hauser L."/>
            <person name="Markowitz V."/>
            <person name="Cheng J.-F."/>
            <person name="Hugenholtz P."/>
            <person name="Woyke T."/>
            <person name="Wu D."/>
            <person name="Gronow S."/>
            <person name="Wellnitz S."/>
            <person name="Brambilla E."/>
            <person name="Klenk H.-P."/>
            <person name="Eisen J.A."/>
        </authorList>
    </citation>
    <scope>NUCLEOTIDE SEQUENCE [LARGE SCALE GENOMIC DNA]</scope>
    <source>
        <strain evidence="8">ATCC BAA-1111 / DSM 21527 / NCTC 11395 / H</strain>
    </source>
</reference>
<dbReference type="HOGENOM" id="CLU_000445_95_2_12"/>
<keyword evidence="4" id="KW-0238">DNA-binding</keyword>
<dbReference type="Pfam" id="PF01590">
    <property type="entry name" value="GAF"/>
    <property type="match status" value="1"/>
</dbReference>
<dbReference type="EMBL" id="CP002959">
    <property type="protein sequence ID" value="AFM11922.1"/>
    <property type="molecule type" value="Genomic_DNA"/>
</dbReference>
<dbReference type="SMART" id="SM00065">
    <property type="entry name" value="GAF"/>
    <property type="match status" value="2"/>
</dbReference>
<keyword evidence="3" id="KW-0805">Transcription regulation</keyword>
<dbReference type="PATRIC" id="fig|869212.3.peg.1263"/>
<dbReference type="InterPro" id="IPR003018">
    <property type="entry name" value="GAF"/>
</dbReference>
<dbReference type="Gene3D" id="1.10.10.60">
    <property type="entry name" value="Homeodomain-like"/>
    <property type="match status" value="1"/>
</dbReference>
<keyword evidence="5" id="KW-0804">Transcription</keyword>
<evidence type="ECO:0000313" key="7">
    <source>
        <dbReference type="EMBL" id="AFM11922.1"/>
    </source>
</evidence>
<dbReference type="PANTHER" id="PTHR32071">
    <property type="entry name" value="TRANSCRIPTIONAL REGULATORY PROTEIN"/>
    <property type="match status" value="1"/>
</dbReference>
<dbReference type="AlphaFoldDB" id="I4B3R5"/>
<sequence>MLVPVQNAFTNPLVALHEVTLSLLTQDSSEQLLNALLDRAVEFTGADSGTISILDESRKFLEIKAFRGFEQDLPKTVKLKIGEGVTGRCIVTGKLRNVGDTAQDKYYIAVRQDIRSELAVPLKVGNKNFGVISVDSKRLDAFNAEHEEYLQMLADYAAQIFTTTTSVESLSHRTHLLEVLLQISGALGKYADIKLFFEEVIQVLAEKLGVRRAAIYLYDGVTNELAVSASLNYSPEEIQRGRYTPGEGVTGKAFKQRKAIAIADISQDNQFLNKTGHQREEVMSFFAAPFFEGGEPRGSTALTTSGVFDMEIKFQSQSRFEDHSFLAQILSSLFGQALQIEKLVQQSSRETKEENIILRRQLKSTFEFESIIGAHPRMAELFARMKMAADSASAVLVTGESGTGKELIASALHQNSIRSANALVKINCAAIPADLLESELFGYARGAFTGAVDDYKGKVLSAHKGTLFLDEIGELDLKLQAKLLRVLQEKEFSPLGSNKVIKVDVRIIAATNANLEQAVKDKTFREDLFYRLNVVRLSIPPLRERLTDLPLLIQHLLEKICERNNKPAMGLNEAALQKLQTYAFPGNIRELENILERAVVLNSKKEIDAGDIQLGDGLVTATPATPAAGPAGSFDLRSYLKEAAADAAPGQIFDTVVNAVEKELIRILLNQNQFNKKKTSEALGVNRVTLDKKIQQYGLFEI</sequence>
<evidence type="ECO:0000256" key="2">
    <source>
        <dbReference type="ARBA" id="ARBA00022840"/>
    </source>
</evidence>
<dbReference type="KEGG" id="tpx:Turpa_1274"/>
<keyword evidence="2" id="KW-0067">ATP-binding</keyword>
<dbReference type="InterPro" id="IPR002078">
    <property type="entry name" value="Sigma_54_int"/>
</dbReference>
<dbReference type="InterPro" id="IPR009057">
    <property type="entry name" value="Homeodomain-like_sf"/>
</dbReference>
<proteinExistence type="predicted"/>
<dbReference type="InterPro" id="IPR003593">
    <property type="entry name" value="AAA+_ATPase"/>
</dbReference>
<dbReference type="Pfam" id="PF02954">
    <property type="entry name" value="HTH_8"/>
    <property type="match status" value="1"/>
</dbReference>
<dbReference type="GO" id="GO:0043565">
    <property type="term" value="F:sequence-specific DNA binding"/>
    <property type="evidence" value="ECO:0007669"/>
    <property type="project" value="InterPro"/>
</dbReference>
<evidence type="ECO:0000313" key="8">
    <source>
        <dbReference type="Proteomes" id="UP000006048"/>
    </source>
</evidence>
<dbReference type="PROSITE" id="PS00675">
    <property type="entry name" value="SIGMA54_INTERACT_1"/>
    <property type="match status" value="1"/>
</dbReference>
<dbReference type="InterPro" id="IPR027417">
    <property type="entry name" value="P-loop_NTPase"/>
</dbReference>